<proteinExistence type="predicted"/>
<dbReference type="PROSITE" id="PS51084">
    <property type="entry name" value="HIT_2"/>
    <property type="match status" value="1"/>
</dbReference>
<gene>
    <name evidence="3" type="ORF">F8S09_01010</name>
</gene>
<keyword evidence="4" id="KW-1185">Reference proteome</keyword>
<dbReference type="GO" id="GO:0003824">
    <property type="term" value="F:catalytic activity"/>
    <property type="evidence" value="ECO:0007669"/>
    <property type="project" value="InterPro"/>
</dbReference>
<dbReference type="Proteomes" id="UP000484842">
    <property type="component" value="Unassembled WGS sequence"/>
</dbReference>
<dbReference type="Gene3D" id="3.30.428.10">
    <property type="entry name" value="HIT-like"/>
    <property type="match status" value="1"/>
</dbReference>
<dbReference type="RefSeq" id="WP_152868186.1">
    <property type="nucleotide sequence ID" value="NZ_WBSL01000001.1"/>
</dbReference>
<accession>A0A7X1TQ49</accession>
<dbReference type="InterPro" id="IPR052908">
    <property type="entry name" value="AP-4-A_phosphorylase"/>
</dbReference>
<reference evidence="3 4" key="1">
    <citation type="submission" date="2019-10" db="EMBL/GenBank/DDBJ databases">
        <title>Deinococcus sp. isolated from soil.</title>
        <authorList>
            <person name="Li Y."/>
            <person name="Wang J."/>
        </authorList>
    </citation>
    <scope>NUCLEOTIDE SEQUENCE [LARGE SCALE GENOMIC DNA]</scope>
    <source>
        <strain evidence="3 4">SDU3-2</strain>
    </source>
</reference>
<dbReference type="Pfam" id="PF01230">
    <property type="entry name" value="HIT"/>
    <property type="match status" value="1"/>
</dbReference>
<dbReference type="AlphaFoldDB" id="A0A7X1TQ49"/>
<evidence type="ECO:0000259" key="2">
    <source>
        <dbReference type="PROSITE" id="PS51084"/>
    </source>
</evidence>
<dbReference type="PANTHER" id="PTHR42997">
    <property type="entry name" value="HIT FAMILY HYDROLASE"/>
    <property type="match status" value="1"/>
</dbReference>
<dbReference type="InterPro" id="IPR011146">
    <property type="entry name" value="HIT-like"/>
</dbReference>
<evidence type="ECO:0000313" key="4">
    <source>
        <dbReference type="Proteomes" id="UP000484842"/>
    </source>
</evidence>
<comment type="caution">
    <text evidence="3">The sequence shown here is derived from an EMBL/GenBank/DDBJ whole genome shotgun (WGS) entry which is preliminary data.</text>
</comment>
<protein>
    <submittedName>
        <fullName evidence="3">HIT family protein</fullName>
    </submittedName>
</protein>
<evidence type="ECO:0000256" key="1">
    <source>
        <dbReference type="PROSITE-ProRule" id="PRU00464"/>
    </source>
</evidence>
<evidence type="ECO:0000313" key="3">
    <source>
        <dbReference type="EMBL" id="MPY65275.1"/>
    </source>
</evidence>
<name>A0A7X1TQ49_9DEIO</name>
<dbReference type="EMBL" id="WBSL01000001">
    <property type="protein sequence ID" value="MPY65275.1"/>
    <property type="molecule type" value="Genomic_DNA"/>
</dbReference>
<sequence length="148" mass="16491">MTTPCLLCSPTLGPVIAQAEHWTVVLNRNQNLLGKLMLVLRRHAEAVPDLHPEEWDELYSVMRRATGALGTVFAPAHFNYAFLQNQDRHIHLHVIPRYSGPREFAGQTFTDPDYPAHYAVPAPVLPLAPEDSEALAEQLRQAYAGLAS</sequence>
<dbReference type="InterPro" id="IPR036265">
    <property type="entry name" value="HIT-like_sf"/>
</dbReference>
<dbReference type="PANTHER" id="PTHR42997:SF1">
    <property type="entry name" value="AP-4-A PHOSPHORYLASE"/>
    <property type="match status" value="1"/>
</dbReference>
<feature type="short sequence motif" description="Histidine triad motif" evidence="1">
    <location>
        <begin position="89"/>
        <end position="93"/>
    </location>
</feature>
<dbReference type="SUPFAM" id="SSF54197">
    <property type="entry name" value="HIT-like"/>
    <property type="match status" value="1"/>
</dbReference>
<feature type="domain" description="HIT" evidence="2">
    <location>
        <begin position="3"/>
        <end position="104"/>
    </location>
</feature>
<organism evidence="3 4">
    <name type="scientific">Deinococcus terrestris</name>
    <dbReference type="NCBI Taxonomy" id="2651870"/>
    <lineage>
        <taxon>Bacteria</taxon>
        <taxon>Thermotogati</taxon>
        <taxon>Deinococcota</taxon>
        <taxon>Deinococci</taxon>
        <taxon>Deinococcales</taxon>
        <taxon>Deinococcaceae</taxon>
        <taxon>Deinococcus</taxon>
    </lineage>
</organism>